<evidence type="ECO:0000256" key="6">
    <source>
        <dbReference type="SAM" id="Coils"/>
    </source>
</evidence>
<dbReference type="InterPro" id="IPR027417">
    <property type="entry name" value="P-loop_NTPase"/>
</dbReference>
<dbReference type="Proteomes" id="UP001158045">
    <property type="component" value="Unassembled WGS sequence"/>
</dbReference>
<protein>
    <recommendedName>
        <fullName evidence="5">GTPase HflX</fullName>
    </recommendedName>
    <alternativeName>
        <fullName evidence="5">GTP-binding protein HflX</fullName>
    </alternativeName>
</protein>
<dbReference type="PIRSF" id="PIRSF006809">
    <property type="entry name" value="GTP-binding_hflX_prd"/>
    <property type="match status" value="1"/>
</dbReference>
<gene>
    <name evidence="5 8" type="primary">hflX</name>
    <name evidence="8" type="ORF">QE109_03340</name>
</gene>
<dbReference type="PANTHER" id="PTHR10229">
    <property type="entry name" value="GTP-BINDING PROTEIN HFLX"/>
    <property type="match status" value="1"/>
</dbReference>
<comment type="function">
    <text evidence="5">GTPase that associates with the 50S ribosomal subunit and may have a role during protein synthesis or ribosome biogenesis.</text>
</comment>
<dbReference type="InterPro" id="IPR042108">
    <property type="entry name" value="GTPase_HflX_N_sf"/>
</dbReference>
<dbReference type="EMBL" id="JARYZI010000001">
    <property type="protein sequence ID" value="MDH8677165.1"/>
    <property type="molecule type" value="Genomic_DNA"/>
</dbReference>
<dbReference type="InterPro" id="IPR025121">
    <property type="entry name" value="GTPase_HflX_N"/>
</dbReference>
<dbReference type="PANTHER" id="PTHR10229:SF0">
    <property type="entry name" value="GTP-BINDING PROTEIN 6-RELATED"/>
    <property type="match status" value="1"/>
</dbReference>
<dbReference type="InterPro" id="IPR016496">
    <property type="entry name" value="GTPase_HflX"/>
</dbReference>
<keyword evidence="6" id="KW-0175">Coiled coil</keyword>
<dbReference type="PRINTS" id="PR00326">
    <property type="entry name" value="GTP1OBG"/>
</dbReference>
<keyword evidence="2 5" id="KW-0547">Nucleotide-binding</keyword>
<dbReference type="PROSITE" id="PS51705">
    <property type="entry name" value="G_HFLX"/>
    <property type="match status" value="1"/>
</dbReference>
<dbReference type="Gene3D" id="3.40.50.300">
    <property type="entry name" value="P-loop containing nucleotide triphosphate hydrolases"/>
    <property type="match status" value="1"/>
</dbReference>
<comment type="caution">
    <text evidence="8">The sequence shown here is derived from an EMBL/GenBank/DDBJ whole genome shotgun (WGS) entry which is preliminary data.</text>
</comment>
<dbReference type="Pfam" id="PF01926">
    <property type="entry name" value="MMR_HSR1"/>
    <property type="match status" value="1"/>
</dbReference>
<keyword evidence="5" id="KW-0963">Cytoplasm</keyword>
<keyword evidence="9" id="KW-1185">Reference proteome</keyword>
<name>A0ABT6N9T1_9FIRM</name>
<evidence type="ECO:0000313" key="8">
    <source>
        <dbReference type="EMBL" id="MDH8677165.1"/>
    </source>
</evidence>
<comment type="subcellular location">
    <subcellularLocation>
        <location evidence="5">Cytoplasm</location>
    </subcellularLocation>
    <text evidence="5">May associate with membranes.</text>
</comment>
<feature type="coiled-coil region" evidence="6">
    <location>
        <begin position="160"/>
        <end position="187"/>
    </location>
</feature>
<dbReference type="InterPro" id="IPR030394">
    <property type="entry name" value="G_HFLX_dom"/>
</dbReference>
<dbReference type="Gene3D" id="6.10.250.2860">
    <property type="match status" value="1"/>
</dbReference>
<dbReference type="Gene3D" id="3.40.50.11060">
    <property type="entry name" value="GTPase HflX, N-terminal domain"/>
    <property type="match status" value="1"/>
</dbReference>
<comment type="subunit">
    <text evidence="5">Monomer. Associates with the 50S ribosomal subunit.</text>
</comment>
<dbReference type="HAMAP" id="MF_00900">
    <property type="entry name" value="GTPase_HflX"/>
    <property type="match status" value="1"/>
</dbReference>
<keyword evidence="1" id="KW-0479">Metal-binding</keyword>
<evidence type="ECO:0000256" key="1">
    <source>
        <dbReference type="ARBA" id="ARBA00022723"/>
    </source>
</evidence>
<feature type="domain" description="Hflx-type G" evidence="7">
    <location>
        <begin position="201"/>
        <end position="369"/>
    </location>
</feature>
<organism evidence="8 9">
    <name type="scientific">Fusibacter bizertensis</name>
    <dbReference type="NCBI Taxonomy" id="1488331"/>
    <lineage>
        <taxon>Bacteria</taxon>
        <taxon>Bacillati</taxon>
        <taxon>Bacillota</taxon>
        <taxon>Clostridia</taxon>
        <taxon>Eubacteriales</taxon>
        <taxon>Eubacteriales Family XII. Incertae Sedis</taxon>
        <taxon>Fusibacter</taxon>
    </lineage>
</organism>
<evidence type="ECO:0000256" key="3">
    <source>
        <dbReference type="ARBA" id="ARBA00022842"/>
    </source>
</evidence>
<keyword evidence="4 5" id="KW-0342">GTP-binding</keyword>
<proteinExistence type="inferred from homology"/>
<dbReference type="NCBIfam" id="TIGR03156">
    <property type="entry name" value="GTP_HflX"/>
    <property type="match status" value="1"/>
</dbReference>
<dbReference type="InterPro" id="IPR032305">
    <property type="entry name" value="GTP-bd_M"/>
</dbReference>
<keyword evidence="3" id="KW-0460">Magnesium</keyword>
<evidence type="ECO:0000313" key="9">
    <source>
        <dbReference type="Proteomes" id="UP001158045"/>
    </source>
</evidence>
<comment type="similarity">
    <text evidence="5">Belongs to the TRAFAC class OBG-HflX-like GTPase superfamily. HflX GTPase family.</text>
</comment>
<dbReference type="SUPFAM" id="SSF52540">
    <property type="entry name" value="P-loop containing nucleoside triphosphate hydrolases"/>
    <property type="match status" value="1"/>
</dbReference>
<dbReference type="InterPro" id="IPR006073">
    <property type="entry name" value="GTP-bd"/>
</dbReference>
<sequence length="424" mass="47477">MEENTIKKQRAVLVGMFQGLKGEFSVEESMNELAELTLAADAEVVDIIIQNKAKIEAPTYIGSGKVEEVRIAVEDTEADIVIFNDELSGAQMRNLEALIGVTILDRTALILDIFAIRAQTKIAKLQVELAQLKYRLPRLIGMNGNLSRTGGGIGTRGPGEQKLELDRRKIQERIDEIKRQIAEADKNKIVQRQLREKNEVPIVALVGYTNSGKSTLMNRLIGEATELDIERHVFEKDMLFATLDTYSRRIILDDKKEFILTDTVGFVSKLPHSLVSAFKATLDEALNADLLLHVVDASNDNADMQMAVTTDVLKELKADQIPMVTLYNKIDKGNFIIDHLKDSISISAKTGENIVLLLKTIKEVLFSDHKKAAFMIPYAEGQVASYLCETYKVTKMEYMEEGTLIDVEVSIADYNRYAEYLVEA</sequence>
<reference evidence="8 9" key="1">
    <citation type="submission" date="2023-04" db="EMBL/GenBank/DDBJ databases">
        <title>Fusibacter bizertensis strain WBS, isolated from littoral bottom sediments of the Arctic seas - biochemical and genomic analysis.</title>
        <authorList>
            <person name="Brioukhanov A.L."/>
        </authorList>
    </citation>
    <scope>NUCLEOTIDE SEQUENCE [LARGE SCALE GENOMIC DNA]</scope>
    <source>
        <strain evidence="8 9">WBS</strain>
    </source>
</reference>
<evidence type="ECO:0000256" key="2">
    <source>
        <dbReference type="ARBA" id="ARBA00022741"/>
    </source>
</evidence>
<dbReference type="CDD" id="cd01878">
    <property type="entry name" value="HflX"/>
    <property type="match status" value="1"/>
</dbReference>
<accession>A0ABT6N9T1</accession>
<evidence type="ECO:0000256" key="4">
    <source>
        <dbReference type="ARBA" id="ARBA00023134"/>
    </source>
</evidence>
<evidence type="ECO:0000259" key="7">
    <source>
        <dbReference type="PROSITE" id="PS51705"/>
    </source>
</evidence>
<dbReference type="RefSeq" id="WP_281092963.1">
    <property type="nucleotide sequence ID" value="NZ_JARYZI010000001.1"/>
</dbReference>
<dbReference type="Pfam" id="PF16360">
    <property type="entry name" value="GTP-bdg_M"/>
    <property type="match status" value="1"/>
</dbReference>
<dbReference type="Pfam" id="PF13167">
    <property type="entry name" value="GTP-bdg_N"/>
    <property type="match status" value="1"/>
</dbReference>
<evidence type="ECO:0000256" key="5">
    <source>
        <dbReference type="HAMAP-Rule" id="MF_00900"/>
    </source>
</evidence>